<dbReference type="CDD" id="cd00448">
    <property type="entry name" value="YjgF_YER057c_UK114_family"/>
    <property type="match status" value="1"/>
</dbReference>
<dbReference type="InterPro" id="IPR006175">
    <property type="entry name" value="YjgF/YER057c/UK114"/>
</dbReference>
<dbReference type="Pfam" id="PF01042">
    <property type="entry name" value="Ribonuc_L-PSP"/>
    <property type="match status" value="1"/>
</dbReference>
<dbReference type="GO" id="GO:0005829">
    <property type="term" value="C:cytosol"/>
    <property type="evidence" value="ECO:0007669"/>
    <property type="project" value="TreeGrafter"/>
</dbReference>
<dbReference type="AlphaFoldDB" id="A0A6G9YI22"/>
<dbReference type="SUPFAM" id="SSF55298">
    <property type="entry name" value="YjgF-like"/>
    <property type="match status" value="1"/>
</dbReference>
<feature type="compositionally biased region" description="Basic and acidic residues" evidence="2">
    <location>
        <begin position="47"/>
        <end position="58"/>
    </location>
</feature>
<dbReference type="Proteomes" id="UP000503540">
    <property type="component" value="Chromosome"/>
</dbReference>
<dbReference type="KEGG" id="nah:F5544_24965"/>
<protein>
    <recommendedName>
        <fullName evidence="5">RidA family protein</fullName>
    </recommendedName>
</protein>
<comment type="similarity">
    <text evidence="1">Belongs to the RutC family.</text>
</comment>
<evidence type="ECO:0008006" key="5">
    <source>
        <dbReference type="Google" id="ProtNLM"/>
    </source>
</evidence>
<gene>
    <name evidence="3" type="ORF">F5544_24965</name>
</gene>
<dbReference type="GO" id="GO:0019239">
    <property type="term" value="F:deaminase activity"/>
    <property type="evidence" value="ECO:0007669"/>
    <property type="project" value="TreeGrafter"/>
</dbReference>
<dbReference type="Gene3D" id="3.30.1330.40">
    <property type="entry name" value="RutC-like"/>
    <property type="match status" value="1"/>
</dbReference>
<dbReference type="PANTHER" id="PTHR11803:SF58">
    <property type="entry name" value="PROTEIN HMF1-RELATED"/>
    <property type="match status" value="1"/>
</dbReference>
<feature type="region of interest" description="Disordered" evidence="2">
    <location>
        <begin position="1"/>
        <end position="78"/>
    </location>
</feature>
<evidence type="ECO:0000256" key="1">
    <source>
        <dbReference type="ARBA" id="ARBA00010552"/>
    </source>
</evidence>
<evidence type="ECO:0000256" key="2">
    <source>
        <dbReference type="SAM" id="MobiDB-lite"/>
    </source>
</evidence>
<reference evidence="3 4" key="1">
    <citation type="journal article" date="2019" name="ACS Chem. Biol.">
        <title>Identification and Mobilization of a Cryptic Antibiotic Biosynthesis Gene Locus from a Human-Pathogenic Nocardia Isolate.</title>
        <authorList>
            <person name="Herisse M."/>
            <person name="Ishida K."/>
            <person name="Porter J.L."/>
            <person name="Howden B."/>
            <person name="Hertweck C."/>
            <person name="Stinear T.P."/>
            <person name="Pidot S.J."/>
        </authorList>
    </citation>
    <scope>NUCLEOTIDE SEQUENCE [LARGE SCALE GENOMIC DNA]</scope>
    <source>
        <strain evidence="3 4">AUSMDU00012717</strain>
    </source>
</reference>
<name>A0A6G9YI22_9NOCA</name>
<dbReference type="PANTHER" id="PTHR11803">
    <property type="entry name" value="2-IMINOBUTANOATE/2-IMINOPROPANOATE DEAMINASE RIDA"/>
    <property type="match status" value="1"/>
</dbReference>
<evidence type="ECO:0000313" key="3">
    <source>
        <dbReference type="EMBL" id="QIS12848.1"/>
    </source>
</evidence>
<organism evidence="3 4">
    <name type="scientific">Nocardia arthritidis</name>
    <dbReference type="NCBI Taxonomy" id="228602"/>
    <lineage>
        <taxon>Bacteria</taxon>
        <taxon>Bacillati</taxon>
        <taxon>Actinomycetota</taxon>
        <taxon>Actinomycetes</taxon>
        <taxon>Mycobacteriales</taxon>
        <taxon>Nocardiaceae</taxon>
        <taxon>Nocardia</taxon>
    </lineage>
</organism>
<sequence length="212" mass="21864">MGVRRNGRHRARTTGHSGRALDGRGARPRRGRAADPGRLEGALPRPADGRADTPHQPRVDPSSFRGQPAAGSLPAHEIRGTPVTEAITLIDPEGLPYSPAFAQGVIAPAARTLYVGGQLGTDSSGKLLDGAQAQAAQAMRNVLTVLAAAGTGPEHVVKLGVYLVAGVDPQAGYAATRSVWGEYRTAVTVVTTAGHARPGVLVEIDAVAVIPE</sequence>
<evidence type="ECO:0000313" key="4">
    <source>
        <dbReference type="Proteomes" id="UP000503540"/>
    </source>
</evidence>
<keyword evidence="4" id="KW-1185">Reference proteome</keyword>
<feature type="compositionally biased region" description="Basic residues" evidence="2">
    <location>
        <begin position="1"/>
        <end position="13"/>
    </location>
</feature>
<dbReference type="InterPro" id="IPR035959">
    <property type="entry name" value="RutC-like_sf"/>
</dbReference>
<dbReference type="EMBL" id="CP046172">
    <property type="protein sequence ID" value="QIS12848.1"/>
    <property type="molecule type" value="Genomic_DNA"/>
</dbReference>
<proteinExistence type="inferred from homology"/>
<accession>A0A6G9YI22</accession>